<organism evidence="2">
    <name type="scientific">marine sediment metagenome</name>
    <dbReference type="NCBI Taxonomy" id="412755"/>
    <lineage>
        <taxon>unclassified sequences</taxon>
        <taxon>metagenomes</taxon>
        <taxon>ecological metagenomes</taxon>
    </lineage>
</organism>
<feature type="compositionally biased region" description="Polar residues" evidence="1">
    <location>
        <begin position="9"/>
        <end position="24"/>
    </location>
</feature>
<comment type="caution">
    <text evidence="2">The sequence shown here is derived from an EMBL/GenBank/DDBJ whole genome shotgun (WGS) entry which is preliminary data.</text>
</comment>
<dbReference type="EMBL" id="LAZR01015861">
    <property type="protein sequence ID" value="KKM07031.1"/>
    <property type="molecule type" value="Genomic_DNA"/>
</dbReference>
<reference evidence="2" key="1">
    <citation type="journal article" date="2015" name="Nature">
        <title>Complex archaea that bridge the gap between prokaryotes and eukaryotes.</title>
        <authorList>
            <person name="Spang A."/>
            <person name="Saw J.H."/>
            <person name="Jorgensen S.L."/>
            <person name="Zaremba-Niedzwiedzka K."/>
            <person name="Martijn J."/>
            <person name="Lind A.E."/>
            <person name="van Eijk R."/>
            <person name="Schleper C."/>
            <person name="Guy L."/>
            <person name="Ettema T.J."/>
        </authorList>
    </citation>
    <scope>NUCLEOTIDE SEQUENCE</scope>
</reference>
<feature type="region of interest" description="Disordered" evidence="1">
    <location>
        <begin position="1"/>
        <end position="24"/>
    </location>
</feature>
<proteinExistence type="predicted"/>
<sequence length="115" mass="12846">MSGVVESTFEGTIESSPANGSPSPIATEVDFVKLITSFFFLPLFSLSRTSSPTERVAGRNLKNSIYQLYPMSLGSFIPHVSFWFASTLPRRLRWPALCLWTKHFLMGRALRLSTG</sequence>
<name>A0A0F9JMU8_9ZZZZ</name>
<accession>A0A0F9JMU8</accession>
<dbReference type="AlphaFoldDB" id="A0A0F9JMU8"/>
<gene>
    <name evidence="2" type="ORF">LCGC14_1737990</name>
</gene>
<evidence type="ECO:0000313" key="2">
    <source>
        <dbReference type="EMBL" id="KKM07031.1"/>
    </source>
</evidence>
<evidence type="ECO:0000256" key="1">
    <source>
        <dbReference type="SAM" id="MobiDB-lite"/>
    </source>
</evidence>
<protein>
    <submittedName>
        <fullName evidence="2">Uncharacterized protein</fullName>
    </submittedName>
</protein>